<dbReference type="AlphaFoldDB" id="A0A553MRU1"/>
<dbReference type="InterPro" id="IPR036179">
    <property type="entry name" value="Ig-like_dom_sf"/>
</dbReference>
<dbReference type="SUPFAM" id="SSF52058">
    <property type="entry name" value="L domain-like"/>
    <property type="match status" value="1"/>
</dbReference>
<evidence type="ECO:0000256" key="10">
    <source>
        <dbReference type="ARBA" id="ARBA00023319"/>
    </source>
</evidence>
<dbReference type="Proteomes" id="UP000316079">
    <property type="component" value="Unassembled WGS sequence"/>
</dbReference>
<dbReference type="FunFam" id="3.80.10.10:FF:000014">
    <property type="entry name" value="Leucine-rich repeat and immunoglobulin-like domain-containing nogo receptor-interacting protein 1"/>
    <property type="match status" value="1"/>
</dbReference>
<dbReference type="EMBL" id="SRMA01027303">
    <property type="protein sequence ID" value="TRY55904.1"/>
    <property type="molecule type" value="Genomic_DNA"/>
</dbReference>
<keyword evidence="8" id="KW-1015">Disulfide bond</keyword>
<comment type="caution">
    <text evidence="14">The sequence shown here is derived from an EMBL/GenBank/DDBJ whole genome shotgun (WGS) entry which is preliminary data.</text>
</comment>
<dbReference type="InterPro" id="IPR000483">
    <property type="entry name" value="Cys-rich_flank_reg_C"/>
</dbReference>
<evidence type="ECO:0000256" key="2">
    <source>
        <dbReference type="ARBA" id="ARBA00022614"/>
    </source>
</evidence>
<dbReference type="Pfam" id="PF07679">
    <property type="entry name" value="I-set"/>
    <property type="match status" value="1"/>
</dbReference>
<dbReference type="SMART" id="SM00369">
    <property type="entry name" value="LRR_TYP"/>
    <property type="match status" value="8"/>
</dbReference>
<keyword evidence="9" id="KW-0325">Glycoprotein</keyword>
<dbReference type="InterPro" id="IPR013098">
    <property type="entry name" value="Ig_I-set"/>
</dbReference>
<keyword evidence="6 12" id="KW-1133">Transmembrane helix</keyword>
<dbReference type="InterPro" id="IPR001611">
    <property type="entry name" value="Leu-rich_rpt"/>
</dbReference>
<evidence type="ECO:0000259" key="13">
    <source>
        <dbReference type="PROSITE" id="PS50835"/>
    </source>
</evidence>
<dbReference type="PANTHER" id="PTHR45842">
    <property type="entry name" value="SYNAPTIC ADHESION-LIKE MOLECULE SALM"/>
    <property type="match status" value="1"/>
</dbReference>
<accession>A0A553MRU1</accession>
<dbReference type="PROSITE" id="PS51450">
    <property type="entry name" value="LRR"/>
    <property type="match status" value="4"/>
</dbReference>
<keyword evidence="2" id="KW-0433">Leucine-rich repeat</keyword>
<dbReference type="InterPro" id="IPR003598">
    <property type="entry name" value="Ig_sub2"/>
</dbReference>
<reference evidence="14 15" key="1">
    <citation type="journal article" date="2019" name="Sci. Data">
        <title>Hybrid genome assembly and annotation of Danionella translucida.</title>
        <authorList>
            <person name="Kadobianskyi M."/>
            <person name="Schulze L."/>
            <person name="Schuelke M."/>
            <person name="Judkewitz B."/>
        </authorList>
    </citation>
    <scope>NUCLEOTIDE SEQUENCE [LARGE SCALE GENOMIC DNA]</scope>
    <source>
        <strain evidence="14 15">Bolton</strain>
    </source>
</reference>
<evidence type="ECO:0000256" key="1">
    <source>
        <dbReference type="ARBA" id="ARBA00004479"/>
    </source>
</evidence>
<dbReference type="OrthoDB" id="676979at2759"/>
<evidence type="ECO:0000256" key="7">
    <source>
        <dbReference type="ARBA" id="ARBA00023136"/>
    </source>
</evidence>
<keyword evidence="15" id="KW-1185">Reference proteome</keyword>
<evidence type="ECO:0000256" key="5">
    <source>
        <dbReference type="ARBA" id="ARBA00022737"/>
    </source>
</evidence>
<feature type="compositionally biased region" description="Basic and acidic residues" evidence="11">
    <location>
        <begin position="35"/>
        <end position="53"/>
    </location>
</feature>
<feature type="region of interest" description="Disordered" evidence="11">
    <location>
        <begin position="103"/>
        <end position="130"/>
    </location>
</feature>
<evidence type="ECO:0000256" key="11">
    <source>
        <dbReference type="SAM" id="MobiDB-lite"/>
    </source>
</evidence>
<feature type="region of interest" description="Disordered" evidence="11">
    <location>
        <begin position="34"/>
        <end position="55"/>
    </location>
</feature>
<name>A0A553MRU1_9TELE</name>
<dbReference type="Pfam" id="PF13855">
    <property type="entry name" value="LRR_8"/>
    <property type="match status" value="3"/>
</dbReference>
<dbReference type="Gene3D" id="2.60.40.10">
    <property type="entry name" value="Immunoglobulins"/>
    <property type="match status" value="1"/>
</dbReference>
<comment type="subcellular location">
    <subcellularLocation>
        <location evidence="1">Membrane</location>
        <topology evidence="1">Single-pass type I membrane protein</topology>
    </subcellularLocation>
</comment>
<dbReference type="SMART" id="SM00013">
    <property type="entry name" value="LRRNT"/>
    <property type="match status" value="1"/>
</dbReference>
<dbReference type="Gene3D" id="3.80.10.10">
    <property type="entry name" value="Ribonuclease Inhibitor"/>
    <property type="match status" value="1"/>
</dbReference>
<feature type="domain" description="Ig-like" evidence="13">
    <location>
        <begin position="555"/>
        <end position="644"/>
    </location>
</feature>
<dbReference type="SMART" id="SM00409">
    <property type="entry name" value="IG"/>
    <property type="match status" value="1"/>
</dbReference>
<keyword evidence="5" id="KW-0677">Repeat</keyword>
<dbReference type="InterPro" id="IPR007110">
    <property type="entry name" value="Ig-like_dom"/>
</dbReference>
<evidence type="ECO:0000256" key="4">
    <source>
        <dbReference type="ARBA" id="ARBA00022729"/>
    </source>
</evidence>
<dbReference type="InterPro" id="IPR000372">
    <property type="entry name" value="LRRNT"/>
</dbReference>
<keyword evidence="4" id="KW-0732">Signal</keyword>
<gene>
    <name evidence="14" type="ORF">DNTS_001742</name>
</gene>
<feature type="transmembrane region" description="Helical" evidence="12">
    <location>
        <begin position="686"/>
        <end position="711"/>
    </location>
</feature>
<evidence type="ECO:0000256" key="3">
    <source>
        <dbReference type="ARBA" id="ARBA00022692"/>
    </source>
</evidence>
<protein>
    <recommendedName>
        <fullName evidence="13">Ig-like domain-containing protein</fullName>
    </recommendedName>
</protein>
<keyword evidence="10" id="KW-0393">Immunoglobulin domain</keyword>
<evidence type="ECO:0000256" key="8">
    <source>
        <dbReference type="ARBA" id="ARBA00023157"/>
    </source>
</evidence>
<dbReference type="PROSITE" id="PS50835">
    <property type="entry name" value="IG_LIKE"/>
    <property type="match status" value="1"/>
</dbReference>
<dbReference type="InterPro" id="IPR013783">
    <property type="entry name" value="Ig-like_fold"/>
</dbReference>
<organism evidence="14 15">
    <name type="scientific">Danionella cerebrum</name>
    <dbReference type="NCBI Taxonomy" id="2873325"/>
    <lineage>
        <taxon>Eukaryota</taxon>
        <taxon>Metazoa</taxon>
        <taxon>Chordata</taxon>
        <taxon>Craniata</taxon>
        <taxon>Vertebrata</taxon>
        <taxon>Euteleostomi</taxon>
        <taxon>Actinopterygii</taxon>
        <taxon>Neopterygii</taxon>
        <taxon>Teleostei</taxon>
        <taxon>Ostariophysi</taxon>
        <taxon>Cypriniformes</taxon>
        <taxon>Danionidae</taxon>
        <taxon>Danioninae</taxon>
        <taxon>Danionella</taxon>
    </lineage>
</organism>
<dbReference type="SMART" id="SM00408">
    <property type="entry name" value="IGc2"/>
    <property type="match status" value="1"/>
</dbReference>
<evidence type="ECO:0000313" key="14">
    <source>
        <dbReference type="EMBL" id="TRY55904.1"/>
    </source>
</evidence>
<dbReference type="InterPro" id="IPR003599">
    <property type="entry name" value="Ig_sub"/>
</dbReference>
<dbReference type="PANTHER" id="PTHR45842:SF22">
    <property type="entry name" value="INSULIN-LIKE GROWTH FACTOR-BINDING PROTEIN COMPLEX ACID LABILE SUBUNIT ISOFORM X1"/>
    <property type="match status" value="1"/>
</dbReference>
<dbReference type="FunFam" id="2.60.40.10:FF:000076">
    <property type="entry name" value="Leucine-rich repeat and Ig domain-containing 4"/>
    <property type="match status" value="1"/>
</dbReference>
<dbReference type="GO" id="GO:0016020">
    <property type="term" value="C:membrane"/>
    <property type="evidence" value="ECO:0007669"/>
    <property type="project" value="UniProtKB-SubCell"/>
</dbReference>
<dbReference type="SUPFAM" id="SSF48726">
    <property type="entry name" value="Immunoglobulin"/>
    <property type="match status" value="1"/>
</dbReference>
<keyword evidence="7 12" id="KW-0472">Membrane</keyword>
<dbReference type="InterPro" id="IPR050467">
    <property type="entry name" value="LRFN"/>
</dbReference>
<evidence type="ECO:0000256" key="6">
    <source>
        <dbReference type="ARBA" id="ARBA00022989"/>
    </source>
</evidence>
<dbReference type="PRINTS" id="PR00019">
    <property type="entry name" value="LEURICHRPT"/>
</dbReference>
<dbReference type="STRING" id="623744.A0A553MRU1"/>
<evidence type="ECO:0000256" key="12">
    <source>
        <dbReference type="SAM" id="Phobius"/>
    </source>
</evidence>
<proteinExistence type="predicted"/>
<evidence type="ECO:0000313" key="15">
    <source>
        <dbReference type="Proteomes" id="UP000316079"/>
    </source>
</evidence>
<dbReference type="SMART" id="SM00082">
    <property type="entry name" value="LRRCT"/>
    <property type="match status" value="1"/>
</dbReference>
<dbReference type="InterPro" id="IPR003591">
    <property type="entry name" value="Leu-rich_rpt_typical-subtyp"/>
</dbReference>
<evidence type="ECO:0000256" key="9">
    <source>
        <dbReference type="ARBA" id="ARBA00023180"/>
    </source>
</evidence>
<sequence length="751" mass="83811">MNGFSGSSRLVCAVTFLCWSNRSERTRIVGITDAMPRERRRETPRRTSEHPPPEHLQISIHRSLRSSGVSCGVLITTPVSEQISPTAASAWISQWEPEIEETSCARARVPDGQTRGGEEGKQETGDEEALQPRECVVQPAVGGRGSRLMAPSSWPLLSLVLSLSLSSPLVWGCPPRCECAPQLRSVSCQRKRLSAVPEGVPTETRVLNLSQNRLRWVAAGDLAPFPHLEELDLSENLISSLEPNAFASLVSLRTLRLRANQLKLVPMGAFARLTNLTTLDLSENRIVILLDFTFQDLRSLKNLEVGDNDLVYISHKAFSGLQSLNHLTIQRCNLTSLSGQSLSFLTNLITLRLHQLSVPTLEEQNFRKLSALRGLEIHGWPQLELVAPGSFQGLNLTWLSITSTNISAVPSASFRNLNHLTSLNLSYNPISTIQAWAFRDLIRLKELQMVGSHLLTVETQALSGLRQLRVLNLSRNDLETLEERSFHSVNSLETLRLDANPLSCDCRLLWILQRRRTLNFDGKMPVCAAPPEVRGSQLSSFPDSALFDLFTCQKPRIRERRLHQLTVQEGQAVSLRCRADGEPVPLISWITPQRHRITVKSSGRISVMSSGTLHMRYAQVIDSGTYICIASNAAGNDTYFATLIVKGQSLDSSLLFNRSMFTLDLNETGLNSTRVFLRFTLDFTTILVSTAMGCIMFLGVVLFCFLLLFVWSRGRGQRKNNFTVEYSFRKSEGTTTTSSTTGTRKFNMKMI</sequence>
<keyword evidence="3 12" id="KW-0812">Transmembrane</keyword>
<dbReference type="InterPro" id="IPR032675">
    <property type="entry name" value="LRR_dom_sf"/>
</dbReference>